<proteinExistence type="predicted"/>
<evidence type="ECO:0000313" key="2">
    <source>
        <dbReference type="EMBL" id="KAK9860415.1"/>
    </source>
</evidence>
<accession>A0AAW1SWL6</accession>
<evidence type="ECO:0000313" key="3">
    <source>
        <dbReference type="Proteomes" id="UP001485043"/>
    </source>
</evidence>
<name>A0AAW1SWL6_9CHLO</name>
<sequence>MPVPDQPVEMDVEDDTLLPEHGYEHQADPLWPLSALEDGLCGDRHAQLATTSEDLQDKRCNINSTDAEKRLKRKWTETSDDGSRAAISSAIKTLLANMKERNGAQDADMNIRPVVASILLALQAKSMPDSSPCISNMDPEEARRFARSVWVLTWLPELVFVSMEALSQQTQAEGCTAFTLDSSLLTRLLASKGGLRALASPRVLDLIFPRQTNDSEKQQLERQAQSQPALQVAPLVNRAQPARMQQNHLAAALNQSTCFGFNEHQQLTKNECTPDNAPQASSHGQIVLSEMQWQRALRKLDAMDFHSQKAQSSPPLFLHQQPGDQ</sequence>
<feature type="non-terminal residue" evidence="2">
    <location>
        <position position="325"/>
    </location>
</feature>
<organism evidence="2 3">
    <name type="scientific">Apatococcus fuscideae</name>
    <dbReference type="NCBI Taxonomy" id="2026836"/>
    <lineage>
        <taxon>Eukaryota</taxon>
        <taxon>Viridiplantae</taxon>
        <taxon>Chlorophyta</taxon>
        <taxon>core chlorophytes</taxon>
        <taxon>Trebouxiophyceae</taxon>
        <taxon>Chlorellales</taxon>
        <taxon>Chlorellaceae</taxon>
        <taxon>Apatococcus</taxon>
    </lineage>
</organism>
<dbReference type="AlphaFoldDB" id="A0AAW1SWL6"/>
<feature type="region of interest" description="Disordered" evidence="1">
    <location>
        <begin position="305"/>
        <end position="325"/>
    </location>
</feature>
<reference evidence="2 3" key="1">
    <citation type="journal article" date="2024" name="Nat. Commun.">
        <title>Phylogenomics reveals the evolutionary origins of lichenization in chlorophyte algae.</title>
        <authorList>
            <person name="Puginier C."/>
            <person name="Libourel C."/>
            <person name="Otte J."/>
            <person name="Skaloud P."/>
            <person name="Haon M."/>
            <person name="Grisel S."/>
            <person name="Petersen M."/>
            <person name="Berrin J.G."/>
            <person name="Delaux P.M."/>
            <person name="Dal Grande F."/>
            <person name="Keller J."/>
        </authorList>
    </citation>
    <scope>NUCLEOTIDE SEQUENCE [LARGE SCALE GENOMIC DNA]</scope>
    <source>
        <strain evidence="2 3">SAG 2523</strain>
    </source>
</reference>
<evidence type="ECO:0000256" key="1">
    <source>
        <dbReference type="SAM" id="MobiDB-lite"/>
    </source>
</evidence>
<keyword evidence="3" id="KW-1185">Reference proteome</keyword>
<dbReference type="EMBL" id="JALJOV010000841">
    <property type="protein sequence ID" value="KAK9860415.1"/>
    <property type="molecule type" value="Genomic_DNA"/>
</dbReference>
<protein>
    <submittedName>
        <fullName evidence="2">Uncharacterized protein</fullName>
    </submittedName>
</protein>
<comment type="caution">
    <text evidence="2">The sequence shown here is derived from an EMBL/GenBank/DDBJ whole genome shotgun (WGS) entry which is preliminary data.</text>
</comment>
<gene>
    <name evidence="2" type="ORF">WJX84_006597</name>
</gene>
<dbReference type="Proteomes" id="UP001485043">
    <property type="component" value="Unassembled WGS sequence"/>
</dbReference>